<dbReference type="OrthoDB" id="1638902at2"/>
<evidence type="ECO:0000256" key="5">
    <source>
        <dbReference type="ARBA" id="ARBA00022989"/>
    </source>
</evidence>
<dbReference type="EMBL" id="QXIR01000023">
    <property type="protein sequence ID" value="RIW31072.1"/>
    <property type="molecule type" value="Genomic_DNA"/>
</dbReference>
<dbReference type="GO" id="GO:0005886">
    <property type="term" value="C:plasma membrane"/>
    <property type="evidence" value="ECO:0007669"/>
    <property type="project" value="UniProtKB-SubCell"/>
</dbReference>
<dbReference type="PRINTS" id="PR00812">
    <property type="entry name" value="BCTERIALGSPF"/>
</dbReference>
<feature type="transmembrane region" description="Helical" evidence="7">
    <location>
        <begin position="107"/>
        <end position="125"/>
    </location>
</feature>
<reference evidence="9 10" key="1">
    <citation type="submission" date="2018-09" db="EMBL/GenBank/DDBJ databases">
        <title>Bacillus saliacetes sp. nov., isolated from Thai shrimp paste (Ka-pi).</title>
        <authorList>
            <person name="Daroonpunt R."/>
            <person name="Tanasupawat S."/>
            <person name="Yiamsombut S."/>
        </authorList>
    </citation>
    <scope>NUCLEOTIDE SEQUENCE [LARGE SCALE GENOMIC DNA]</scope>
    <source>
        <strain evidence="9 10">SKP7-4</strain>
    </source>
</reference>
<comment type="subcellular location">
    <subcellularLocation>
        <location evidence="1">Cell membrane</location>
        <topology evidence="1">Multi-pass membrane protein</topology>
    </subcellularLocation>
</comment>
<keyword evidence="5 7" id="KW-1133">Transmembrane helix</keyword>
<sequence>MKRGIKNQGTFLKRLGELLANGYSLTEAIEFVFIGHYPRKDFLKTKMLALLQDGSSLSDTLKSAGLPLHVCSQIYFAERHGSMAETLISAGDYLAARQKDRQALMKVMTYPIILVLILTGVMVLLKNVLLPQFQVLYSSLGYTPGNGIGNFLLFIDNLPILIVASLVFIVLAACTFFYRYQSHTPIRKAQFLLRFPLLSHYLRIFYTQFFSREMSYLLNSGMSINQALKEISSQTYRPLFKEMAERMMQDLTIGKSFPESVGYFDLFTDGLLEVIKHGERRGELPRELFTYSQFCMETLEFGGKKLLAVIQPAVFFFIGAFILIIYFSIMMPLFQVMQSIG</sequence>
<keyword evidence="4 7" id="KW-0812">Transmembrane</keyword>
<evidence type="ECO:0000256" key="7">
    <source>
        <dbReference type="SAM" id="Phobius"/>
    </source>
</evidence>
<evidence type="ECO:0000256" key="3">
    <source>
        <dbReference type="ARBA" id="ARBA00022475"/>
    </source>
</evidence>
<evidence type="ECO:0000256" key="2">
    <source>
        <dbReference type="ARBA" id="ARBA00005745"/>
    </source>
</evidence>
<dbReference type="Gene3D" id="1.20.81.30">
    <property type="entry name" value="Type II secretion system (T2SS), domain F"/>
    <property type="match status" value="2"/>
</dbReference>
<dbReference type="InterPro" id="IPR042094">
    <property type="entry name" value="T2SS_GspF_sf"/>
</dbReference>
<dbReference type="InterPro" id="IPR047692">
    <property type="entry name" value="T4P_ComGB"/>
</dbReference>
<dbReference type="Pfam" id="PF00482">
    <property type="entry name" value="T2SSF"/>
    <property type="match status" value="2"/>
</dbReference>
<comment type="similarity">
    <text evidence="2">Belongs to the GSP F family.</text>
</comment>
<organism evidence="9 10">
    <name type="scientific">Bacillus salacetis</name>
    <dbReference type="NCBI Taxonomy" id="2315464"/>
    <lineage>
        <taxon>Bacteria</taxon>
        <taxon>Bacillati</taxon>
        <taxon>Bacillota</taxon>
        <taxon>Bacilli</taxon>
        <taxon>Bacillales</taxon>
        <taxon>Bacillaceae</taxon>
        <taxon>Bacillus</taxon>
    </lineage>
</organism>
<dbReference type="AlphaFoldDB" id="A0A3A1QTM2"/>
<accession>A0A3A1QTM2</accession>
<dbReference type="PANTHER" id="PTHR30012">
    <property type="entry name" value="GENERAL SECRETION PATHWAY PROTEIN"/>
    <property type="match status" value="1"/>
</dbReference>
<dbReference type="NCBIfam" id="NF041012">
    <property type="entry name" value="T4P_ComGB"/>
    <property type="match status" value="1"/>
</dbReference>
<gene>
    <name evidence="9" type="ORF">D3H55_15810</name>
</gene>
<protein>
    <submittedName>
        <fullName evidence="9">Type II secretion system F family protein</fullName>
    </submittedName>
</protein>
<name>A0A3A1QTM2_9BACI</name>
<feature type="domain" description="Type II secretion system protein GspF" evidence="8">
    <location>
        <begin position="11"/>
        <end position="131"/>
    </location>
</feature>
<evidence type="ECO:0000313" key="10">
    <source>
        <dbReference type="Proteomes" id="UP000265801"/>
    </source>
</evidence>
<proteinExistence type="inferred from homology"/>
<evidence type="ECO:0000256" key="1">
    <source>
        <dbReference type="ARBA" id="ARBA00004651"/>
    </source>
</evidence>
<comment type="caution">
    <text evidence="9">The sequence shown here is derived from an EMBL/GenBank/DDBJ whole genome shotgun (WGS) entry which is preliminary data.</text>
</comment>
<evidence type="ECO:0000256" key="6">
    <source>
        <dbReference type="ARBA" id="ARBA00023136"/>
    </source>
</evidence>
<dbReference type="Proteomes" id="UP000265801">
    <property type="component" value="Unassembled WGS sequence"/>
</dbReference>
<dbReference type="InterPro" id="IPR018076">
    <property type="entry name" value="T2SS_GspF_dom"/>
</dbReference>
<evidence type="ECO:0000259" key="8">
    <source>
        <dbReference type="Pfam" id="PF00482"/>
    </source>
</evidence>
<dbReference type="RefSeq" id="WP_119548290.1">
    <property type="nucleotide sequence ID" value="NZ_QXIR01000023.1"/>
</dbReference>
<evidence type="ECO:0000256" key="4">
    <source>
        <dbReference type="ARBA" id="ARBA00022692"/>
    </source>
</evidence>
<feature type="transmembrane region" description="Helical" evidence="7">
    <location>
        <begin position="158"/>
        <end position="178"/>
    </location>
</feature>
<keyword evidence="6 7" id="KW-0472">Membrane</keyword>
<dbReference type="InterPro" id="IPR003004">
    <property type="entry name" value="GspF/PilC"/>
</dbReference>
<feature type="domain" description="Type II secretion system protein GspF" evidence="8">
    <location>
        <begin position="210"/>
        <end position="332"/>
    </location>
</feature>
<feature type="transmembrane region" description="Helical" evidence="7">
    <location>
        <begin position="306"/>
        <end position="329"/>
    </location>
</feature>
<keyword evidence="3" id="KW-1003">Cell membrane</keyword>
<dbReference type="PANTHER" id="PTHR30012:SF0">
    <property type="entry name" value="TYPE II SECRETION SYSTEM PROTEIN F-RELATED"/>
    <property type="match status" value="1"/>
</dbReference>
<keyword evidence="10" id="KW-1185">Reference proteome</keyword>
<evidence type="ECO:0000313" key="9">
    <source>
        <dbReference type="EMBL" id="RIW31072.1"/>
    </source>
</evidence>